<dbReference type="SUPFAM" id="SSF53850">
    <property type="entry name" value="Periplasmic binding protein-like II"/>
    <property type="match status" value="1"/>
</dbReference>
<dbReference type="InterPro" id="IPR011862">
    <property type="entry name" value="Phos-bd"/>
</dbReference>
<comment type="subunit">
    <text evidence="4 12">The complex is composed of two ATP-binding proteins (PstB), two transmembrane proteins (PstC and PstA) and a solute-binding protein (PstS).</text>
</comment>
<dbReference type="EMBL" id="CP093365">
    <property type="protein sequence ID" value="UQS83313.1"/>
    <property type="molecule type" value="Genomic_DNA"/>
</dbReference>
<evidence type="ECO:0000259" key="13">
    <source>
        <dbReference type="Pfam" id="PF12849"/>
    </source>
</evidence>
<gene>
    <name evidence="14" type="ORF">MOO47_05925</name>
</gene>
<feature type="domain" description="PBP" evidence="13">
    <location>
        <begin position="23"/>
        <end position="255"/>
    </location>
</feature>
<dbReference type="PANTHER" id="PTHR30570:SF4">
    <property type="entry name" value="PHOSPHATE-BINDING PROTEIN PSTS 1"/>
    <property type="match status" value="1"/>
</dbReference>
<keyword evidence="9" id="KW-0472">Membrane</keyword>
<dbReference type="PANTHER" id="PTHR30570">
    <property type="entry name" value="PERIPLASMIC PHOSPHATE BINDING COMPONENT OF PHOSPHATE ABC TRANSPORTER"/>
    <property type="match status" value="1"/>
</dbReference>
<feature type="signal peptide" evidence="12">
    <location>
        <begin position="1"/>
        <end position="25"/>
    </location>
</feature>
<keyword evidence="8 12" id="KW-0732">Signal</keyword>
<dbReference type="CDD" id="cd13653">
    <property type="entry name" value="PBP2_phosphate_like_1"/>
    <property type="match status" value="1"/>
</dbReference>
<evidence type="ECO:0000313" key="14">
    <source>
        <dbReference type="EMBL" id="UQS83313.1"/>
    </source>
</evidence>
<comment type="function">
    <text evidence="1">Part of the ABC transporter complex PstSACB involved in phosphate import.</text>
</comment>
<evidence type="ECO:0000256" key="4">
    <source>
        <dbReference type="ARBA" id="ARBA00011529"/>
    </source>
</evidence>
<dbReference type="InterPro" id="IPR050811">
    <property type="entry name" value="Phosphate_ABC_transporter"/>
</dbReference>
<evidence type="ECO:0000256" key="6">
    <source>
        <dbReference type="ARBA" id="ARBA00022475"/>
    </source>
</evidence>
<evidence type="ECO:0000313" key="15">
    <source>
        <dbReference type="Proteomes" id="UP000831947"/>
    </source>
</evidence>
<dbReference type="RefSeq" id="WP_249512539.1">
    <property type="nucleotide sequence ID" value="NZ_CP093365.1"/>
</dbReference>
<keyword evidence="10 12" id="KW-0564">Palmitate</keyword>
<comment type="subcellular location">
    <subcellularLocation>
        <location evidence="2 12">Cell membrane</location>
        <topology evidence="2 12">Lipid-anchor</topology>
    </subcellularLocation>
</comment>
<protein>
    <recommendedName>
        <fullName evidence="12">Phosphate-binding protein</fullName>
    </recommendedName>
</protein>
<keyword evidence="11 12" id="KW-0449">Lipoprotein</keyword>
<evidence type="ECO:0000256" key="10">
    <source>
        <dbReference type="ARBA" id="ARBA00023139"/>
    </source>
</evidence>
<evidence type="ECO:0000256" key="2">
    <source>
        <dbReference type="ARBA" id="ARBA00004193"/>
    </source>
</evidence>
<proteinExistence type="inferred from homology"/>
<dbReference type="Proteomes" id="UP000831947">
    <property type="component" value="Chromosome"/>
</dbReference>
<evidence type="ECO:0000256" key="8">
    <source>
        <dbReference type="ARBA" id="ARBA00022729"/>
    </source>
</evidence>
<dbReference type="InterPro" id="IPR024370">
    <property type="entry name" value="PBP_domain"/>
</dbReference>
<evidence type="ECO:0000256" key="7">
    <source>
        <dbReference type="ARBA" id="ARBA00022592"/>
    </source>
</evidence>
<evidence type="ECO:0000256" key="3">
    <source>
        <dbReference type="ARBA" id="ARBA00008725"/>
    </source>
</evidence>
<keyword evidence="5 12" id="KW-0813">Transport</keyword>
<reference evidence="14 15" key="1">
    <citation type="journal article" date="2022" name="Int. J. Syst. Evol. Microbiol.">
        <title>Apilactobacillus apisilvae sp. nov., Nicolia spurrieriana gen. nov. sp. nov., Bombilactobacillus folatiphilus sp. nov. and Bombilactobacillus thymidiniphilus sp. nov., four new lactic acid bacterial isolates from stingless bees Tetragonula carbonaria and Austroplebeia australis.</title>
        <authorList>
            <person name="Oliphant S.A."/>
            <person name="Watson-Haigh N.S."/>
            <person name="Sumby K.M."/>
            <person name="Gardner J."/>
            <person name="Groom S."/>
            <person name="Jiranek V."/>
        </authorList>
    </citation>
    <scope>NUCLEOTIDE SEQUENCE [LARGE SCALE GENOMIC DNA]</scope>
    <source>
        <strain evidence="14 15">SG4_A1</strain>
    </source>
</reference>
<evidence type="ECO:0000256" key="9">
    <source>
        <dbReference type="ARBA" id="ARBA00023136"/>
    </source>
</evidence>
<sequence length="285" mass="31557">MKKYRCGLFIVLAVLCLTACSHTQAKEQTITAVGSSALQPLVEAAGEKYNHVNPASFINVQGGGSGTGLSQIQQGAVAIGNSDVFAEQKKGIKTSKLVDHRVCVVPVVPVLNKDIKVKNLSLQQLQNIFVGKITNWRQVGGPDLPIAIINRAQGSGTRMIFEQQVLQGHTGIKSPEQDSSGMVRQIVKNTPGAISYVALPYLTDDLAALKINGHAVTAHNVQTNKWPIWSYEHMYTTKNPDHLTRDFMKFILSDEFQQQDVKKMRYVPIRSMHYRQDYQGNKTKI</sequence>
<evidence type="ECO:0000256" key="12">
    <source>
        <dbReference type="RuleBase" id="RU367119"/>
    </source>
</evidence>
<name>A0ABY4PC18_9LACO</name>
<comment type="function">
    <text evidence="12">Involved in the system for phosphate transport across the cytoplasmic membrane.</text>
</comment>
<evidence type="ECO:0000256" key="11">
    <source>
        <dbReference type="ARBA" id="ARBA00023288"/>
    </source>
</evidence>
<keyword evidence="15" id="KW-1185">Reference proteome</keyword>
<evidence type="ECO:0000256" key="5">
    <source>
        <dbReference type="ARBA" id="ARBA00022448"/>
    </source>
</evidence>
<dbReference type="NCBIfam" id="TIGR02136">
    <property type="entry name" value="ptsS_2"/>
    <property type="match status" value="1"/>
</dbReference>
<comment type="similarity">
    <text evidence="3 12">Belongs to the PstS family.</text>
</comment>
<keyword evidence="6 12" id="KW-1003">Cell membrane</keyword>
<keyword evidence="7 12" id="KW-0592">Phosphate transport</keyword>
<dbReference type="Pfam" id="PF12849">
    <property type="entry name" value="PBP_like_2"/>
    <property type="match status" value="1"/>
</dbReference>
<feature type="chain" id="PRO_5044969672" description="Phosphate-binding protein" evidence="12">
    <location>
        <begin position="26"/>
        <end position="285"/>
    </location>
</feature>
<evidence type="ECO:0000256" key="1">
    <source>
        <dbReference type="ARBA" id="ARBA00002841"/>
    </source>
</evidence>
<organism evidence="14 15">
    <name type="scientific">Bombilactobacillus thymidiniphilus</name>
    <dbReference type="NCBI Taxonomy" id="2923363"/>
    <lineage>
        <taxon>Bacteria</taxon>
        <taxon>Bacillati</taxon>
        <taxon>Bacillota</taxon>
        <taxon>Bacilli</taxon>
        <taxon>Lactobacillales</taxon>
        <taxon>Lactobacillaceae</taxon>
        <taxon>Bombilactobacillus</taxon>
    </lineage>
</organism>
<dbReference type="Gene3D" id="3.40.190.10">
    <property type="entry name" value="Periplasmic binding protein-like II"/>
    <property type="match status" value="2"/>
</dbReference>
<accession>A0ABY4PC18</accession>